<dbReference type="AlphaFoldDB" id="A0A061S4L3"/>
<evidence type="ECO:0000313" key="2">
    <source>
        <dbReference type="EMBL" id="JAC79163.1"/>
    </source>
</evidence>
<keyword evidence="2" id="KW-0808">Transferase</keyword>
<keyword evidence="2" id="KW-0418">Kinase</keyword>
<dbReference type="InterPro" id="IPR043519">
    <property type="entry name" value="NT_sf"/>
</dbReference>
<dbReference type="Gene3D" id="1.10.3210.10">
    <property type="entry name" value="Hypothetical protein af1432"/>
    <property type="match status" value="1"/>
</dbReference>
<evidence type="ECO:0000256" key="1">
    <source>
        <dbReference type="SAM" id="MobiDB-lite"/>
    </source>
</evidence>
<feature type="compositionally biased region" description="Polar residues" evidence="1">
    <location>
        <begin position="409"/>
        <end position="420"/>
    </location>
</feature>
<dbReference type="EMBL" id="GBEZ01006218">
    <property type="protein sequence ID" value="JAC79163.1"/>
    <property type="molecule type" value="Transcribed_RNA"/>
</dbReference>
<dbReference type="SUPFAM" id="SSF109604">
    <property type="entry name" value="HD-domain/PDEase-like"/>
    <property type="match status" value="1"/>
</dbReference>
<proteinExistence type="predicted"/>
<organism evidence="2">
    <name type="scientific">Tetraselmis sp. GSL018</name>
    <dbReference type="NCBI Taxonomy" id="582737"/>
    <lineage>
        <taxon>Eukaryota</taxon>
        <taxon>Viridiplantae</taxon>
        <taxon>Chlorophyta</taxon>
        <taxon>core chlorophytes</taxon>
        <taxon>Chlorodendrophyceae</taxon>
        <taxon>Chlorodendrales</taxon>
        <taxon>Chlorodendraceae</taxon>
        <taxon>Tetraselmis</taxon>
    </lineage>
</organism>
<gene>
    <name evidence="2" type="ORF">TSPGSL018_13372</name>
</gene>
<sequence length="420" mass="45114">MRCGRCAQTRRFRFLSSRSWDISLASASWLGRLKPIRSFVLPFRIVHKPRISCGVAVAANTSLSKAPPSLEGSVTGLVAAWDKIWMRLPADAGAGFGAQTILAALKLLMSAVGSGDAGEGAPGIDAVEHALSVAQLLADLCASGLPLDADVIAAGILAGAYCSQRIDPAQVAERLGPAVTQLLHDVHRVHTAPQRVDLSDDHAASGLRELCLSFYDVRAIVVETAVRLELMRRAGSLPLYQQQLEALECLQVYAPLGHAIGVGKLSAGLEDMCFRILFPKSYEETARWLQTRSGVAETLLDSCREQLQRALASNAEFSSLAGDILLRGRTKSLFSTMKKLLRLEEPSKGGRKRGEVYDYCGVRAIVLPREDGARSEAAAETDSATLSRRSRTASGTRSRGGQRTTFGSPSPTATKASTRR</sequence>
<dbReference type="PANTHER" id="PTHR21262">
    <property type="entry name" value="GUANOSINE-3',5'-BIS DIPHOSPHATE 3'-PYROPHOSPHOHYDROLASE"/>
    <property type="match status" value="1"/>
</dbReference>
<feature type="compositionally biased region" description="Low complexity" evidence="1">
    <location>
        <begin position="381"/>
        <end position="408"/>
    </location>
</feature>
<dbReference type="GO" id="GO:0016301">
    <property type="term" value="F:kinase activity"/>
    <property type="evidence" value="ECO:0007669"/>
    <property type="project" value="UniProtKB-KW"/>
</dbReference>
<dbReference type="PANTHER" id="PTHR21262:SF12">
    <property type="entry name" value="GTP DIPHOSPHOKINASE CRSH, CHLOROPLASTIC-RELATED"/>
    <property type="match status" value="1"/>
</dbReference>
<dbReference type="SUPFAM" id="SSF81301">
    <property type="entry name" value="Nucleotidyltransferase"/>
    <property type="match status" value="1"/>
</dbReference>
<protein>
    <submittedName>
        <fullName evidence="2">Gtp pyrophosphokinase</fullName>
    </submittedName>
</protein>
<accession>A0A061S4L3</accession>
<name>A0A061S4L3_9CHLO</name>
<reference evidence="2" key="1">
    <citation type="submission" date="2014-05" db="EMBL/GenBank/DDBJ databases">
        <title>The transcriptome of the halophilic microalga Tetraselmis sp. GSL018 isolated from the Great Salt Lake, Utah.</title>
        <authorList>
            <person name="Jinkerson R.E."/>
            <person name="D'Adamo S."/>
            <person name="Posewitz M.C."/>
        </authorList>
    </citation>
    <scope>NUCLEOTIDE SEQUENCE</scope>
    <source>
        <strain evidence="2">GSL018</strain>
    </source>
</reference>
<dbReference type="Pfam" id="PF13328">
    <property type="entry name" value="HD_4"/>
    <property type="match status" value="1"/>
</dbReference>
<feature type="region of interest" description="Disordered" evidence="1">
    <location>
        <begin position="371"/>
        <end position="420"/>
    </location>
</feature>
<dbReference type="Gene3D" id="3.30.460.10">
    <property type="entry name" value="Beta Polymerase, domain 2"/>
    <property type="match status" value="1"/>
</dbReference>